<comment type="caution">
    <text evidence="1">The sequence shown here is derived from an EMBL/GenBank/DDBJ whole genome shotgun (WGS) entry which is preliminary data.</text>
</comment>
<keyword evidence="2" id="KW-1185">Reference proteome</keyword>
<dbReference type="Proteomes" id="UP001183420">
    <property type="component" value="Unassembled WGS sequence"/>
</dbReference>
<accession>A0ABU2LMM9</accession>
<evidence type="ECO:0000313" key="1">
    <source>
        <dbReference type="EMBL" id="MDT0318839.1"/>
    </source>
</evidence>
<dbReference type="EMBL" id="JAVREM010000009">
    <property type="protein sequence ID" value="MDT0318839.1"/>
    <property type="molecule type" value="Genomic_DNA"/>
</dbReference>
<dbReference type="RefSeq" id="WP_311597769.1">
    <property type="nucleotide sequence ID" value="NZ_JAVREM010000009.1"/>
</dbReference>
<proteinExistence type="predicted"/>
<sequence>MTATVRRWAAARPAVLLVPLPGGTPSRLAVERELRAAGWPLAEGPAAADLLVVAGRPVAGSTEWLDELYALLPGPRARVTVATPERAARELRAGRALLRAGGDRASHGGPVAGLSLAERGDDRDGLRLDVLRLSLGPALPDWPAGLVLRLALQGDVVVSAAVAPPPAGAGPLPFWNEPWLRAGTVDRAAAARRSCAAHLDSVARLLGVAGWPQLAHLARRSRDALLAGADPAAVRHGLRTLLRRGERSLTARSMLRGLGPLSAAEAAGVGVTCPVVAPGGDAYDRFRRRLAEIERTAGLLDAPGVLSPGDAVGPRGRVDGPRPPSAALLDVLPGLLVGAEFAAARLVVAGLDPDLDELSRTAVGSGHG</sequence>
<protein>
    <submittedName>
        <fullName evidence="1">Uncharacterized protein</fullName>
    </submittedName>
</protein>
<organism evidence="1 2">
    <name type="scientific">Streptomyces millisiae</name>
    <dbReference type="NCBI Taxonomy" id="3075542"/>
    <lineage>
        <taxon>Bacteria</taxon>
        <taxon>Bacillati</taxon>
        <taxon>Actinomycetota</taxon>
        <taxon>Actinomycetes</taxon>
        <taxon>Kitasatosporales</taxon>
        <taxon>Streptomycetaceae</taxon>
        <taxon>Streptomyces</taxon>
    </lineage>
</organism>
<name>A0ABU2LMM9_9ACTN</name>
<evidence type="ECO:0000313" key="2">
    <source>
        <dbReference type="Proteomes" id="UP001183420"/>
    </source>
</evidence>
<reference evidence="2" key="1">
    <citation type="submission" date="2023-07" db="EMBL/GenBank/DDBJ databases">
        <title>30 novel species of actinomycetes from the DSMZ collection.</title>
        <authorList>
            <person name="Nouioui I."/>
        </authorList>
    </citation>
    <scope>NUCLEOTIDE SEQUENCE [LARGE SCALE GENOMIC DNA]</scope>
    <source>
        <strain evidence="2">DSM 44918</strain>
    </source>
</reference>
<gene>
    <name evidence="1" type="ORF">RNC47_10875</name>
</gene>